<dbReference type="RefSeq" id="WP_203991493.1">
    <property type="nucleotide sequence ID" value="NZ_BOOU01000076.1"/>
</dbReference>
<dbReference type="PANTHER" id="PTHR34613">
    <property type="entry name" value="SLL0800 PROTEIN"/>
    <property type="match status" value="1"/>
</dbReference>
<name>A0A919R7E7_9ACTN</name>
<dbReference type="AlphaFoldDB" id="A0A919R7E7"/>
<reference evidence="1" key="1">
    <citation type="submission" date="2021-01" db="EMBL/GenBank/DDBJ databases">
        <title>Whole genome shotgun sequence of Sphaerisporangium rufum NBRC 109079.</title>
        <authorList>
            <person name="Komaki H."/>
            <person name="Tamura T."/>
        </authorList>
    </citation>
    <scope>NUCLEOTIDE SEQUENCE</scope>
    <source>
        <strain evidence="1">NBRC 109079</strain>
    </source>
</reference>
<dbReference type="PANTHER" id="PTHR34613:SF1">
    <property type="entry name" value="SLL6017 PROTEIN"/>
    <property type="match status" value="1"/>
</dbReference>
<sequence>MPKREHEIWLELLKERPSLAADLVACVQPNAVPAFAKARLESADLSDYQPTEYRADSVVRLLTGDQTVMAVIVEIQLSRDKKKPWSWPAYLAGLRARLECPVVLLVISPDDAIARWCAHPIVLGHPGLVLTPLVLGPVQMPKIIDPAHAQDNPELAVLSAIIHGDGGDGEKVLAAMLQGLEHVELDQAKGYIDQVLAMLPAAAGQILEAMMSTGTREYKSDFARHYYGQGKAEGLAEGEAKGEARGEAKGEAKMLLLVLAGRGIAVPAGARARILDCTDLAQIEEWGGRAGTIDTIDDLFDEHR</sequence>
<evidence type="ECO:0000313" key="2">
    <source>
        <dbReference type="Proteomes" id="UP000655287"/>
    </source>
</evidence>
<protein>
    <submittedName>
        <fullName evidence="1">Uncharacterized protein</fullName>
    </submittedName>
</protein>
<dbReference type="Proteomes" id="UP000655287">
    <property type="component" value="Unassembled WGS sequence"/>
</dbReference>
<comment type="caution">
    <text evidence="1">The sequence shown here is derived from an EMBL/GenBank/DDBJ whole genome shotgun (WGS) entry which is preliminary data.</text>
</comment>
<organism evidence="1 2">
    <name type="scientific">Sphaerisporangium rufum</name>
    <dbReference type="NCBI Taxonomy" id="1381558"/>
    <lineage>
        <taxon>Bacteria</taxon>
        <taxon>Bacillati</taxon>
        <taxon>Actinomycetota</taxon>
        <taxon>Actinomycetes</taxon>
        <taxon>Streptosporangiales</taxon>
        <taxon>Streptosporangiaceae</taxon>
        <taxon>Sphaerisporangium</taxon>
    </lineage>
</organism>
<gene>
    <name evidence="1" type="ORF">Sru01_55400</name>
</gene>
<dbReference type="EMBL" id="BOOU01000076">
    <property type="protein sequence ID" value="GII80558.1"/>
    <property type="molecule type" value="Genomic_DNA"/>
</dbReference>
<accession>A0A919R7E7</accession>
<evidence type="ECO:0000313" key="1">
    <source>
        <dbReference type="EMBL" id="GII80558.1"/>
    </source>
</evidence>
<proteinExistence type="predicted"/>
<keyword evidence="2" id="KW-1185">Reference proteome</keyword>